<dbReference type="AlphaFoldDB" id="A0A6A1VG32"/>
<comment type="caution">
    <text evidence="1">The sequence shown here is derived from an EMBL/GenBank/DDBJ whole genome shotgun (WGS) entry which is preliminary data.</text>
</comment>
<dbReference type="OrthoDB" id="1429584at2759"/>
<dbReference type="EMBL" id="RXIC02000023">
    <property type="protein sequence ID" value="KAB1211829.1"/>
    <property type="molecule type" value="Genomic_DNA"/>
</dbReference>
<organism evidence="1 2">
    <name type="scientific">Morella rubra</name>
    <name type="common">Chinese bayberry</name>
    <dbReference type="NCBI Taxonomy" id="262757"/>
    <lineage>
        <taxon>Eukaryota</taxon>
        <taxon>Viridiplantae</taxon>
        <taxon>Streptophyta</taxon>
        <taxon>Embryophyta</taxon>
        <taxon>Tracheophyta</taxon>
        <taxon>Spermatophyta</taxon>
        <taxon>Magnoliopsida</taxon>
        <taxon>eudicotyledons</taxon>
        <taxon>Gunneridae</taxon>
        <taxon>Pentapetalae</taxon>
        <taxon>rosids</taxon>
        <taxon>fabids</taxon>
        <taxon>Fagales</taxon>
        <taxon>Myricaceae</taxon>
        <taxon>Morella</taxon>
    </lineage>
</organism>
<evidence type="ECO:0000313" key="1">
    <source>
        <dbReference type="EMBL" id="KAB1211829.1"/>
    </source>
</evidence>
<sequence>MLLISLITEKFDELEVRHEESWRHWVQYPINIVPKWGGTDTPDSHCKLIVIAIMRIPTKFVRKYGEGLSNMTFLNLPTATKWRVKLMKRDGEVGNRSSRKSIIKAKEHIERPAWADAMVVELRESIWTMVETTHMLCMGFHTRLTTLENNFSLTKEGLREEMIVMRQKLICVQPCPSCTNLSVPFHIRSHKQVDIMEEQLVHVHDHWTRSRGAISSS</sequence>
<keyword evidence="2" id="KW-1185">Reference proteome</keyword>
<proteinExistence type="predicted"/>
<protein>
    <submittedName>
        <fullName evidence="1">Uncharacterized protein</fullName>
    </submittedName>
</protein>
<gene>
    <name evidence="1" type="ORF">CJ030_MR5G010042</name>
</gene>
<reference evidence="1 2" key="1">
    <citation type="journal article" date="2019" name="Plant Biotechnol. J.">
        <title>The red bayberry genome and genetic basis of sex determination.</title>
        <authorList>
            <person name="Jia H.M."/>
            <person name="Jia H.J."/>
            <person name="Cai Q.L."/>
            <person name="Wang Y."/>
            <person name="Zhao H.B."/>
            <person name="Yang W.F."/>
            <person name="Wang G.Y."/>
            <person name="Li Y.H."/>
            <person name="Zhan D.L."/>
            <person name="Shen Y.T."/>
            <person name="Niu Q.F."/>
            <person name="Chang L."/>
            <person name="Qiu J."/>
            <person name="Zhao L."/>
            <person name="Xie H.B."/>
            <person name="Fu W.Y."/>
            <person name="Jin J."/>
            <person name="Li X.W."/>
            <person name="Jiao Y."/>
            <person name="Zhou C.C."/>
            <person name="Tu T."/>
            <person name="Chai C.Y."/>
            <person name="Gao J.L."/>
            <person name="Fan L.J."/>
            <person name="van de Weg E."/>
            <person name="Wang J.Y."/>
            <person name="Gao Z.S."/>
        </authorList>
    </citation>
    <scope>NUCLEOTIDE SEQUENCE [LARGE SCALE GENOMIC DNA]</scope>
    <source>
        <tissue evidence="1">Leaves</tissue>
    </source>
</reference>
<evidence type="ECO:0000313" key="2">
    <source>
        <dbReference type="Proteomes" id="UP000516437"/>
    </source>
</evidence>
<name>A0A6A1VG32_9ROSI</name>
<dbReference type="Proteomes" id="UP000516437">
    <property type="component" value="Chromosome 5"/>
</dbReference>
<accession>A0A6A1VG32</accession>